<dbReference type="InParanoid" id="G3GXI0"/>
<reference evidence="2" key="1">
    <citation type="journal article" date="2011" name="Nat. Biotechnol.">
        <title>The genomic sequence of the Chinese hamster ovary (CHO)-K1 cell line.</title>
        <authorList>
            <person name="Xu X."/>
            <person name="Nagarajan H."/>
            <person name="Lewis N.E."/>
            <person name="Pan S."/>
            <person name="Cai Z."/>
            <person name="Liu X."/>
            <person name="Chen W."/>
            <person name="Xie M."/>
            <person name="Wang W."/>
            <person name="Hammond S."/>
            <person name="Andersen M.R."/>
            <person name="Neff N."/>
            <person name="Passarelli B."/>
            <person name="Koh W."/>
            <person name="Fan H.C."/>
            <person name="Wang J."/>
            <person name="Gui Y."/>
            <person name="Lee K.H."/>
            <person name="Betenbaugh M.J."/>
            <person name="Quake S.R."/>
            <person name="Famili I."/>
            <person name="Palsson B.O."/>
            <person name="Wang J."/>
        </authorList>
    </citation>
    <scope>NUCLEOTIDE SEQUENCE [LARGE SCALE GENOMIC DNA]</scope>
    <source>
        <strain evidence="2">CHO K1 cell line</strain>
    </source>
</reference>
<sequence length="67" mass="7553">MKSGRNTRVFNREKPYLQSDLASWRGSSLYSKPKNEIESAQPPDHLSLYVTLTTTLQAWSDTPVASP</sequence>
<gene>
    <name evidence="1" type="ORF">I79_002470</name>
</gene>
<evidence type="ECO:0000313" key="2">
    <source>
        <dbReference type="Proteomes" id="UP000001075"/>
    </source>
</evidence>
<dbReference type="EMBL" id="JH000059">
    <property type="protein sequence ID" value="EGV95717.1"/>
    <property type="molecule type" value="Genomic_DNA"/>
</dbReference>
<dbReference type="Proteomes" id="UP000001075">
    <property type="component" value="Unassembled WGS sequence"/>
</dbReference>
<dbReference type="AlphaFoldDB" id="G3GXI0"/>
<proteinExistence type="predicted"/>
<protein>
    <submittedName>
        <fullName evidence="1">Uncharacterized protein</fullName>
    </submittedName>
</protein>
<organism evidence="1 2">
    <name type="scientific">Cricetulus griseus</name>
    <name type="common">Chinese hamster</name>
    <name type="synonym">Cricetulus barabensis griseus</name>
    <dbReference type="NCBI Taxonomy" id="10029"/>
    <lineage>
        <taxon>Eukaryota</taxon>
        <taxon>Metazoa</taxon>
        <taxon>Chordata</taxon>
        <taxon>Craniata</taxon>
        <taxon>Vertebrata</taxon>
        <taxon>Euteleostomi</taxon>
        <taxon>Mammalia</taxon>
        <taxon>Eutheria</taxon>
        <taxon>Euarchontoglires</taxon>
        <taxon>Glires</taxon>
        <taxon>Rodentia</taxon>
        <taxon>Myomorpha</taxon>
        <taxon>Muroidea</taxon>
        <taxon>Cricetidae</taxon>
        <taxon>Cricetinae</taxon>
        <taxon>Cricetulus</taxon>
    </lineage>
</organism>
<evidence type="ECO:0000313" key="1">
    <source>
        <dbReference type="EMBL" id="EGV95717.1"/>
    </source>
</evidence>
<name>G3GXI0_CRIGR</name>
<accession>G3GXI0</accession>